<dbReference type="EMBL" id="UINC01041003">
    <property type="protein sequence ID" value="SVB41669.1"/>
    <property type="molecule type" value="Genomic_DNA"/>
</dbReference>
<name>A0A382DU30_9ZZZZ</name>
<reference evidence="2" key="1">
    <citation type="submission" date="2018-05" db="EMBL/GenBank/DDBJ databases">
        <authorList>
            <person name="Lanie J.A."/>
            <person name="Ng W.-L."/>
            <person name="Kazmierczak K.M."/>
            <person name="Andrzejewski T.M."/>
            <person name="Davidsen T.M."/>
            <person name="Wayne K.J."/>
            <person name="Tettelin H."/>
            <person name="Glass J.I."/>
            <person name="Rusch D."/>
            <person name="Podicherti R."/>
            <person name="Tsui H.-C.T."/>
            <person name="Winkler M.E."/>
        </authorList>
    </citation>
    <scope>NUCLEOTIDE SEQUENCE</scope>
</reference>
<dbReference type="AlphaFoldDB" id="A0A382DU30"/>
<evidence type="ECO:0008006" key="3">
    <source>
        <dbReference type="Google" id="ProtNLM"/>
    </source>
</evidence>
<keyword evidence="1" id="KW-1133">Transmembrane helix</keyword>
<feature type="transmembrane region" description="Helical" evidence="1">
    <location>
        <begin position="12"/>
        <end position="32"/>
    </location>
</feature>
<proteinExistence type="predicted"/>
<evidence type="ECO:0000256" key="1">
    <source>
        <dbReference type="SAM" id="Phobius"/>
    </source>
</evidence>
<keyword evidence="1" id="KW-0812">Transmembrane</keyword>
<evidence type="ECO:0000313" key="2">
    <source>
        <dbReference type="EMBL" id="SVB41669.1"/>
    </source>
</evidence>
<organism evidence="2">
    <name type="scientific">marine metagenome</name>
    <dbReference type="NCBI Taxonomy" id="408172"/>
    <lineage>
        <taxon>unclassified sequences</taxon>
        <taxon>metagenomes</taxon>
        <taxon>ecological metagenomes</taxon>
    </lineage>
</organism>
<keyword evidence="1" id="KW-0472">Membrane</keyword>
<sequence>MKDKTKKKKNSLTYAAVTIGIIIVVLSVLFTYSGDQTKIKGQMFGEKLQVIQDDLKITTHAFDSKLSMFKEGSLGKNSFLEFAKKHEGEMNRLISLYDGLQIVKGFETAVDLFKLSTETQLESDRQMIEWVKTGNDAAHIRSDILLQESIEYELAALTEYKLAQGTIKP</sequence>
<protein>
    <recommendedName>
        <fullName evidence="3">Chemotaxis methyl-accepting receptor HlyB-like 4HB MCP domain-containing protein</fullName>
    </recommendedName>
</protein>
<gene>
    <name evidence="2" type="ORF">METZ01_LOCUS194523</name>
</gene>
<accession>A0A382DU30</accession>